<dbReference type="InterPro" id="IPR050469">
    <property type="entry name" value="Diguanylate_Cyclase"/>
</dbReference>
<dbReference type="CDD" id="cd01949">
    <property type="entry name" value="GGDEF"/>
    <property type="match status" value="1"/>
</dbReference>
<dbReference type="Gene3D" id="3.30.200.20">
    <property type="entry name" value="Phosphorylase Kinase, domain 1"/>
    <property type="match status" value="1"/>
</dbReference>
<dbReference type="InterPro" id="IPR019734">
    <property type="entry name" value="TPR_rpt"/>
</dbReference>
<proteinExistence type="predicted"/>
<dbReference type="SUPFAM" id="SSF81901">
    <property type="entry name" value="HCP-like"/>
    <property type="match status" value="1"/>
</dbReference>
<dbReference type="SMART" id="SM00028">
    <property type="entry name" value="TPR"/>
    <property type="match status" value="6"/>
</dbReference>
<dbReference type="GO" id="GO:0016020">
    <property type="term" value="C:membrane"/>
    <property type="evidence" value="ECO:0007669"/>
    <property type="project" value="UniProtKB-SubCell"/>
</dbReference>
<dbReference type="PROSITE" id="PS50887">
    <property type="entry name" value="GGDEF"/>
    <property type="match status" value="1"/>
</dbReference>
<protein>
    <submittedName>
        <fullName evidence="3">Diguanylate cyclase</fullName>
    </submittedName>
</protein>
<comment type="subcellular location">
    <subcellularLocation>
        <location evidence="1">Membrane</location>
        <topology evidence="1">Single-pass membrane protein</topology>
    </subcellularLocation>
</comment>
<comment type="caution">
    <text evidence="3">The sequence shown here is derived from an EMBL/GenBank/DDBJ whole genome shotgun (WGS) entry which is preliminary data.</text>
</comment>
<reference evidence="3" key="1">
    <citation type="submission" date="2021-01" db="EMBL/GenBank/DDBJ databases">
        <title>Genome public.</title>
        <authorList>
            <person name="Liu C."/>
            <person name="Sun Q."/>
        </authorList>
    </citation>
    <scope>NUCLEOTIDE SEQUENCE</scope>
    <source>
        <strain evidence="3">YIM B02565</strain>
    </source>
</reference>
<organism evidence="3 4">
    <name type="scientific">Clostridium paridis</name>
    <dbReference type="NCBI Taxonomy" id="2803863"/>
    <lineage>
        <taxon>Bacteria</taxon>
        <taxon>Bacillati</taxon>
        <taxon>Bacillota</taxon>
        <taxon>Clostridia</taxon>
        <taxon>Eubacteriales</taxon>
        <taxon>Clostridiaceae</taxon>
        <taxon>Clostridium</taxon>
    </lineage>
</organism>
<dbReference type="InterPro" id="IPR000160">
    <property type="entry name" value="GGDEF_dom"/>
</dbReference>
<dbReference type="NCBIfam" id="TIGR00254">
    <property type="entry name" value="GGDEF"/>
    <property type="match status" value="1"/>
</dbReference>
<dbReference type="InterPro" id="IPR043128">
    <property type="entry name" value="Rev_trsase/Diguanyl_cyclase"/>
</dbReference>
<name>A0A937FEP3_9CLOT</name>
<dbReference type="Gene3D" id="1.10.510.10">
    <property type="entry name" value="Transferase(Phosphotransferase) domain 1"/>
    <property type="match status" value="1"/>
</dbReference>
<keyword evidence="4" id="KW-1185">Reference proteome</keyword>
<dbReference type="SUPFAM" id="SSF48452">
    <property type="entry name" value="TPR-like"/>
    <property type="match status" value="1"/>
</dbReference>
<dbReference type="Gene3D" id="3.30.450.40">
    <property type="match status" value="1"/>
</dbReference>
<dbReference type="Gene3D" id="3.30.70.270">
    <property type="match status" value="1"/>
</dbReference>
<dbReference type="EMBL" id="JAESWA010000022">
    <property type="protein sequence ID" value="MBL4932454.1"/>
    <property type="molecule type" value="Genomic_DNA"/>
</dbReference>
<dbReference type="SUPFAM" id="SSF55781">
    <property type="entry name" value="GAF domain-like"/>
    <property type="match status" value="1"/>
</dbReference>
<feature type="domain" description="GGDEF" evidence="2">
    <location>
        <begin position="1442"/>
        <end position="1573"/>
    </location>
</feature>
<dbReference type="Gene3D" id="1.25.40.10">
    <property type="entry name" value="Tetratricopeptide repeat domain"/>
    <property type="match status" value="2"/>
</dbReference>
<dbReference type="PANTHER" id="PTHR45138">
    <property type="entry name" value="REGULATORY COMPONENTS OF SENSORY TRANSDUCTION SYSTEM"/>
    <property type="match status" value="1"/>
</dbReference>
<evidence type="ECO:0000313" key="3">
    <source>
        <dbReference type="EMBL" id="MBL4932454.1"/>
    </source>
</evidence>
<dbReference type="InterPro" id="IPR029787">
    <property type="entry name" value="Nucleotide_cyclase"/>
</dbReference>
<sequence length="1748" mass="204137">MKLINSRYRIEKTISMGDEINSYLVKDLDDLKVYVLKVIETKVLNERIKEHILSNITWIKNLNFPGLVNVYEFLTIENIDGIVLENRKYAYLIDPIYEDVIKSKILMKSTFDFKLNLFAKVLNIINTLSIKGYKYRNLSLDNIYYSEDEVKLTDILTMEIEKLSVINKNREVDILGSNHEIQEYDFNHIEISNIYYGIFEDELENRSDNSSKILALYKNIRDKMFISLNECIDYINIHFEKEYSRFDYNSLNKIIEDVEVIGRDYEIKRFSQVVDNIISKKNKFSIIGIDGDEGSGKTKLLNYFKTLIYNKFDYNANLIDSDDIKRNSGGQIKQKDIFEYFLGFIDKNLIEKYGQYLEEFCRLLALPHEASEISKSNRELQTINRVAKLLSEITRNKFTVLFVDNIESCSTIFKLLLKYLFLSESQFENLLIVITYNENKLKKHEEIEELIYNCKLTERYEEYKISYLNEILSRQLIRNIMNTSSELYDFSNKIYKETLGNPMYIIAVVKKLFEDKLLFVSEQTGRWKLNLQQQEIALPRNIELEIERSLNEISIKEYEIMKKMSVINGAVEEDFLFKANVLDKNNYDEFYLLQNKGYISEKISDRAILYEINNNLVKKIVSKSIDEKEKKELHREISKLLEHEIELGHDYNDELIYQFDVLGETKKLIYFCKNRGRQKLESWDNIRAIYYYKKALEAEEISNEEYIEIALILADLYYRQGEIKESTNYYFNVIEKTDSQEDKSLCYSGLAIVGYRIDGIKETEYYLKNSRGILNNLDYKYGEGIYSLALLKHLCFIGKYSEAIEAGERALEICGSEDFDLKGYLNLYIGYCYLNISKGKEAIDCLNKAKSLFNKTFNLRGVISSNIYLGTTLFEIEENLEGALSFFINAQKASDKHQIKDLNILTEINVAAALMSQRRFADSEELLLKALEKANEWNHEFYKGIVLSYLSSCYLHLDKLQLAHRYLEASLLVTSKYNIGEAFRKSLKSNEARYLYKIKDYQMASEIMSSVIEESFGLTGQLVSKLRCQFHFYNLRNCKNLEDIISEINIILEEMKLIRDEYFKVDLTIETILELNDLSYEDLGRDLYKSLSNVCIDEKLILKLNYIKLLYEKNGKLSIVTELQRLIENVDDESLVGKVTIRIGETYEELNIPFNAIEYYYMALSLIVNNINSLPNKSKLNYINYGRFLYAYNKFASSLEKITGKQLLKKVEYIGSLEEFEGLLHVLEISNLIKNNELLYELEENYDKCFYNFYKNMYDVFNVFKSDIISNIDVLTKYLCKITLADGAIVTMQDADGVESIIHTNRAINPKRNVEFFKSRLNIDEGTKIIKKALDSENRFNEELLPKGMKAAICLRIKNRIRIKATENTQGTLILYSNKYLNNINEKTLEKLEKLIPLFGFLLDKQYLTINSTIDKLTRVYNRKYFEETFADLLESSRLEHKEFSIAIFDVDNFKGVNDKFGHDLGDKVLRSVAAIVKDSLEPENILSRYGGEEFVIIFPNKNKDKALLECDKFREKVRESNILGGRRELTISIGVSNFPIDSTRADELIKRADEALYVAKNTGKNKTVLWDQEYGKVSQANDKLTGILSGNTSNDYRKVNAIMDVIEIIKNRGSLSEKIYELMSRINEIVESDEITFFLVKGDKVKERYSRKRYEDGWYEVSRFNEDLVEEVIINKSGRYLVDWDNVYNQNGSTWMPDWRSLLIVPLIKNGEVKGVIYLSVSINEKEFSYNDLNFVSSLVGIFSAML</sequence>
<dbReference type="InterPro" id="IPR011009">
    <property type="entry name" value="Kinase-like_dom_sf"/>
</dbReference>
<evidence type="ECO:0000259" key="2">
    <source>
        <dbReference type="PROSITE" id="PS50887"/>
    </source>
</evidence>
<dbReference type="InterPro" id="IPR011990">
    <property type="entry name" value="TPR-like_helical_dom_sf"/>
</dbReference>
<dbReference type="PANTHER" id="PTHR45138:SF9">
    <property type="entry name" value="DIGUANYLATE CYCLASE DGCM-RELATED"/>
    <property type="match status" value="1"/>
</dbReference>
<dbReference type="RefSeq" id="WP_202767810.1">
    <property type="nucleotide sequence ID" value="NZ_JAESWA010000022.1"/>
</dbReference>
<dbReference type="SUPFAM" id="SSF55073">
    <property type="entry name" value="Nucleotide cyclase"/>
    <property type="match status" value="1"/>
</dbReference>
<dbReference type="FunFam" id="3.30.70.270:FF:000001">
    <property type="entry name" value="Diguanylate cyclase domain protein"/>
    <property type="match status" value="1"/>
</dbReference>
<evidence type="ECO:0000313" key="4">
    <source>
        <dbReference type="Proteomes" id="UP000623681"/>
    </source>
</evidence>
<dbReference type="Pfam" id="PF00990">
    <property type="entry name" value="GGDEF"/>
    <property type="match status" value="1"/>
</dbReference>
<dbReference type="InterPro" id="IPR029016">
    <property type="entry name" value="GAF-like_dom_sf"/>
</dbReference>
<evidence type="ECO:0000256" key="1">
    <source>
        <dbReference type="ARBA" id="ARBA00004167"/>
    </source>
</evidence>
<dbReference type="SUPFAM" id="SSF56112">
    <property type="entry name" value="Protein kinase-like (PK-like)"/>
    <property type="match status" value="1"/>
</dbReference>
<dbReference type="SUPFAM" id="SSF52540">
    <property type="entry name" value="P-loop containing nucleoside triphosphate hydrolases"/>
    <property type="match status" value="1"/>
</dbReference>
<dbReference type="GO" id="GO:0052621">
    <property type="term" value="F:diguanylate cyclase activity"/>
    <property type="evidence" value="ECO:0007669"/>
    <property type="project" value="TreeGrafter"/>
</dbReference>
<gene>
    <name evidence="3" type="ORF">JK634_11595</name>
</gene>
<dbReference type="SMART" id="SM00267">
    <property type="entry name" value="GGDEF"/>
    <property type="match status" value="1"/>
</dbReference>
<dbReference type="InterPro" id="IPR027417">
    <property type="entry name" value="P-loop_NTPase"/>
</dbReference>
<accession>A0A937FEP3</accession>
<dbReference type="Gene3D" id="3.40.50.300">
    <property type="entry name" value="P-loop containing nucleotide triphosphate hydrolases"/>
    <property type="match status" value="1"/>
</dbReference>
<dbReference type="Proteomes" id="UP000623681">
    <property type="component" value="Unassembled WGS sequence"/>
</dbReference>